<dbReference type="AlphaFoldDB" id="A0A1H9DQR3"/>
<dbReference type="RefSeq" id="WP_090166728.1">
    <property type="nucleotide sequence ID" value="NZ_FOFB01000006.1"/>
</dbReference>
<evidence type="ECO:0000313" key="3">
    <source>
        <dbReference type="Proteomes" id="UP000199021"/>
    </source>
</evidence>
<dbReference type="STRING" id="478744.SAMN05444359_10692"/>
<reference evidence="3" key="1">
    <citation type="submission" date="2016-10" db="EMBL/GenBank/DDBJ databases">
        <authorList>
            <person name="Varghese N."/>
            <person name="Submissions S."/>
        </authorList>
    </citation>
    <scope>NUCLEOTIDE SEQUENCE [LARGE SCALE GENOMIC DNA]</scope>
    <source>
        <strain evidence="3">DSM 24740</strain>
    </source>
</reference>
<sequence length="350" mass="40002">MKVIAKLTVRSLFLVLILHSCADDRAELPPPDVSSLRSPVELIRFDEVMMDIDTADVASGMKRLDGEFGDFSDVYFRHITPLRRGDLSPEEQALAMKAFLTYPLIQEIHQRVAERFSPEVMNGQKEKLEQALRYYKYYLPDAPRPDTLVAFIAQFELAAFLYGDGQMAVGLDFFLGPEFDYQSVDPREPIFSDYLARAYTPDHMTSKLMQVLIDDYVPRPRAGRLVDFIIYEGKKAYLLNKVLPETPDHLLHEVTEEQMNWLRDNEIAIYASLQKENQFFDESPDLVRKLTQPAPSSPGMPAESPGRAVNYLGEKIVEAFIRANPQTSMEELLAIEDGQEILAKARYKPR</sequence>
<gene>
    <name evidence="2" type="ORF">SAMN05444359_10692</name>
</gene>
<dbReference type="Pfam" id="PF25594">
    <property type="entry name" value="GldB_lipo"/>
    <property type="match status" value="1"/>
</dbReference>
<accession>A0A1H9DQR3</accession>
<dbReference type="InterPro" id="IPR019853">
    <property type="entry name" value="GldB-like"/>
</dbReference>
<dbReference type="Proteomes" id="UP000199021">
    <property type="component" value="Unassembled WGS sequence"/>
</dbReference>
<organism evidence="2 3">
    <name type="scientific">Neolewinella agarilytica</name>
    <dbReference type="NCBI Taxonomy" id="478744"/>
    <lineage>
        <taxon>Bacteria</taxon>
        <taxon>Pseudomonadati</taxon>
        <taxon>Bacteroidota</taxon>
        <taxon>Saprospiria</taxon>
        <taxon>Saprospirales</taxon>
        <taxon>Lewinellaceae</taxon>
        <taxon>Neolewinella</taxon>
    </lineage>
</organism>
<feature type="chain" id="PRO_5011623099" evidence="1">
    <location>
        <begin position="23"/>
        <end position="350"/>
    </location>
</feature>
<evidence type="ECO:0000313" key="2">
    <source>
        <dbReference type="EMBL" id="SEQ15647.1"/>
    </source>
</evidence>
<dbReference type="InParanoid" id="A0A1H9DQR3"/>
<proteinExistence type="predicted"/>
<dbReference type="OrthoDB" id="976022at2"/>
<feature type="signal peptide" evidence="1">
    <location>
        <begin position="1"/>
        <end position="22"/>
    </location>
</feature>
<keyword evidence="1" id="KW-0732">Signal</keyword>
<keyword evidence="3" id="KW-1185">Reference proteome</keyword>
<evidence type="ECO:0000256" key="1">
    <source>
        <dbReference type="SAM" id="SignalP"/>
    </source>
</evidence>
<protein>
    <submittedName>
        <fullName evidence="2">Protein involved in gliding motility GldB</fullName>
    </submittedName>
</protein>
<dbReference type="EMBL" id="FOFB01000006">
    <property type="protein sequence ID" value="SEQ15647.1"/>
    <property type="molecule type" value="Genomic_DNA"/>
</dbReference>
<name>A0A1H9DQR3_9BACT</name>